<gene>
    <name evidence="4" type="ORF">NK125_07005</name>
</gene>
<dbReference type="Gene3D" id="3.90.1150.10">
    <property type="entry name" value="Aspartate Aminotransferase, domain 1"/>
    <property type="match status" value="1"/>
</dbReference>
<dbReference type="InterPro" id="IPR004839">
    <property type="entry name" value="Aminotransferase_I/II_large"/>
</dbReference>
<organism evidence="4 5">
    <name type="scientific">Aequitasia blattaphilus</name>
    <dbReference type="NCBI Taxonomy" id="2949332"/>
    <lineage>
        <taxon>Bacteria</taxon>
        <taxon>Bacillati</taxon>
        <taxon>Bacillota</taxon>
        <taxon>Clostridia</taxon>
        <taxon>Lachnospirales</taxon>
        <taxon>Lachnospiraceae</taxon>
        <taxon>Aequitasia</taxon>
    </lineage>
</organism>
<dbReference type="RefSeq" id="WP_262065949.1">
    <property type="nucleotide sequence ID" value="NZ_JAMXOD010000008.1"/>
</dbReference>
<evidence type="ECO:0000256" key="1">
    <source>
        <dbReference type="ARBA" id="ARBA00001933"/>
    </source>
</evidence>
<protein>
    <submittedName>
        <fullName evidence="4">Aminotransferase class I/II-fold pyridoxal phosphate-dependent enzyme</fullName>
    </submittedName>
</protein>
<comment type="caution">
    <text evidence="4">The sequence shown here is derived from an EMBL/GenBank/DDBJ whole genome shotgun (WGS) entry which is preliminary data.</text>
</comment>
<dbReference type="PANTHER" id="PTHR42885:SF1">
    <property type="entry name" value="THREONINE-PHOSPHATE DECARBOXYLASE"/>
    <property type="match status" value="1"/>
</dbReference>
<dbReference type="SUPFAM" id="SSF53383">
    <property type="entry name" value="PLP-dependent transferases"/>
    <property type="match status" value="1"/>
</dbReference>
<keyword evidence="4" id="KW-0808">Transferase</keyword>
<comment type="cofactor">
    <cofactor evidence="1">
        <name>pyridoxal 5'-phosphate</name>
        <dbReference type="ChEBI" id="CHEBI:597326"/>
    </cofactor>
</comment>
<dbReference type="InterPro" id="IPR015421">
    <property type="entry name" value="PyrdxlP-dep_Trfase_major"/>
</dbReference>
<evidence type="ECO:0000259" key="3">
    <source>
        <dbReference type="Pfam" id="PF00155"/>
    </source>
</evidence>
<keyword evidence="5" id="KW-1185">Reference proteome</keyword>
<keyword evidence="2" id="KW-0663">Pyridoxal phosphate</keyword>
<evidence type="ECO:0000256" key="2">
    <source>
        <dbReference type="ARBA" id="ARBA00022898"/>
    </source>
</evidence>
<keyword evidence="4" id="KW-0032">Aminotransferase</keyword>
<dbReference type="CDD" id="cd00609">
    <property type="entry name" value="AAT_like"/>
    <property type="match status" value="1"/>
</dbReference>
<reference evidence="4 5" key="1">
    <citation type="journal article" date="2022" name="Genome Biol. Evol.">
        <title>Host diet, physiology and behaviors set the stage for Lachnospiraceae cladogenesis.</title>
        <authorList>
            <person name="Vera-Ponce De Leon A."/>
            <person name="Schneider M."/>
            <person name="Jahnes B.C."/>
            <person name="Sadowski V."/>
            <person name="Camuy-Velez L.A."/>
            <person name="Duan J."/>
            <person name="Sabree Z.L."/>
        </authorList>
    </citation>
    <scope>NUCLEOTIDE SEQUENCE [LARGE SCALE GENOMIC DNA]</scope>
    <source>
        <strain evidence="4 5">PAL113</strain>
    </source>
</reference>
<name>A0ABT1E8L9_9FIRM</name>
<evidence type="ECO:0000313" key="5">
    <source>
        <dbReference type="Proteomes" id="UP001523566"/>
    </source>
</evidence>
<dbReference type="EMBL" id="JAMZFW010000008">
    <property type="protein sequence ID" value="MCP1102165.1"/>
    <property type="molecule type" value="Genomic_DNA"/>
</dbReference>
<sequence length="358" mass="41383">MKQIHGGDVYTYKGMLDFSTNINPLGPSKNTLDAAREAVNLIGQYPDIQNRRLRKALALEYGIRENQLILGNGAADLIYGVSLAEKPKRALLCAPTFAEYEQGLKVMDCEVEYYGLKEEHQFEIQEDYLESIHPNLDIIFLCTPNNPTGQIIRKELLIKILKRCSELKIRMVVDECFLDFVRNGKECSFIPEIEKFTNLLILRAFTKMYGIPGLRLGYGMSSDASLIERMENVRQPWSVSVVAEAAGVTALKERERIQETKELIERERRWLETELDYLQIKHYPSQANYILLYSKRNLEECLKKERILIRNCGNYKGLQEGYYRIAVRTHEENKALIRALWKGKISDGKINNDSRYNV</sequence>
<feature type="domain" description="Aminotransferase class I/classII large" evidence="3">
    <location>
        <begin position="14"/>
        <end position="340"/>
    </location>
</feature>
<proteinExistence type="predicted"/>
<dbReference type="InterPro" id="IPR015424">
    <property type="entry name" value="PyrdxlP-dep_Trfase"/>
</dbReference>
<dbReference type="InterPro" id="IPR015422">
    <property type="entry name" value="PyrdxlP-dep_Trfase_small"/>
</dbReference>
<accession>A0ABT1E8L9</accession>
<dbReference type="Pfam" id="PF00155">
    <property type="entry name" value="Aminotran_1_2"/>
    <property type="match status" value="1"/>
</dbReference>
<dbReference type="GO" id="GO:0008483">
    <property type="term" value="F:transaminase activity"/>
    <property type="evidence" value="ECO:0007669"/>
    <property type="project" value="UniProtKB-KW"/>
</dbReference>
<dbReference type="Gene3D" id="3.40.640.10">
    <property type="entry name" value="Type I PLP-dependent aspartate aminotransferase-like (Major domain)"/>
    <property type="match status" value="1"/>
</dbReference>
<dbReference type="Proteomes" id="UP001523566">
    <property type="component" value="Unassembled WGS sequence"/>
</dbReference>
<evidence type="ECO:0000313" key="4">
    <source>
        <dbReference type="EMBL" id="MCP1102165.1"/>
    </source>
</evidence>
<dbReference type="PANTHER" id="PTHR42885">
    <property type="entry name" value="HISTIDINOL-PHOSPHATE AMINOTRANSFERASE-RELATED"/>
    <property type="match status" value="1"/>
</dbReference>